<dbReference type="InterPro" id="IPR002941">
    <property type="entry name" value="DNA_methylase_N4/N6"/>
</dbReference>
<evidence type="ECO:0000256" key="3">
    <source>
        <dbReference type="ARBA" id="ARBA00022679"/>
    </source>
</evidence>
<dbReference type="SUPFAM" id="SSF53335">
    <property type="entry name" value="S-adenosyl-L-methionine-dependent methyltransferases"/>
    <property type="match status" value="1"/>
</dbReference>
<dbReference type="InterPro" id="IPR002052">
    <property type="entry name" value="DNA_methylase_N6_adenine_CS"/>
</dbReference>
<dbReference type="PANTHER" id="PTHR13370:SF3">
    <property type="entry name" value="TRNA (GUANINE(10)-N2)-METHYLTRANSFERASE HOMOLOG"/>
    <property type="match status" value="1"/>
</dbReference>
<dbReference type="Gene3D" id="3.40.50.150">
    <property type="entry name" value="Vaccinia Virus protein VP39"/>
    <property type="match status" value="1"/>
</dbReference>
<dbReference type="GO" id="GO:0003677">
    <property type="term" value="F:DNA binding"/>
    <property type="evidence" value="ECO:0007669"/>
    <property type="project" value="InterPro"/>
</dbReference>
<dbReference type="GO" id="GO:0005737">
    <property type="term" value="C:cytoplasm"/>
    <property type="evidence" value="ECO:0007669"/>
    <property type="project" value="TreeGrafter"/>
</dbReference>
<dbReference type="GO" id="GO:0008170">
    <property type="term" value="F:N-methyltransferase activity"/>
    <property type="evidence" value="ECO:0007669"/>
    <property type="project" value="InterPro"/>
</dbReference>
<dbReference type="EMBL" id="MT141535">
    <property type="protein sequence ID" value="QJA65288.1"/>
    <property type="molecule type" value="Genomic_DNA"/>
</dbReference>
<protein>
    <submittedName>
        <fullName evidence="5">Putative methyltransferase</fullName>
    </submittedName>
</protein>
<organism evidence="5">
    <name type="scientific">viral metagenome</name>
    <dbReference type="NCBI Taxonomy" id="1070528"/>
    <lineage>
        <taxon>unclassified sequences</taxon>
        <taxon>metagenomes</taxon>
        <taxon>organismal metagenomes</taxon>
    </lineage>
</organism>
<dbReference type="GO" id="GO:0009007">
    <property type="term" value="F:site-specific DNA-methyltransferase (adenine-specific) activity"/>
    <property type="evidence" value="ECO:0007669"/>
    <property type="project" value="TreeGrafter"/>
</dbReference>
<evidence type="ECO:0000313" key="6">
    <source>
        <dbReference type="EMBL" id="QJA65288.1"/>
    </source>
</evidence>
<dbReference type="PANTHER" id="PTHR13370">
    <property type="entry name" value="RNA METHYLASE-RELATED"/>
    <property type="match status" value="1"/>
</dbReference>
<gene>
    <name evidence="7" type="ORF">MM415A00243_0050</name>
    <name evidence="6" type="ORF">MM415B00422_0050</name>
    <name evidence="5" type="ORF">TM448A06506_0003</name>
    <name evidence="8" type="ORF">TM448B02010_0011</name>
</gene>
<feature type="domain" description="DNA methylase N-4/N-6" evidence="4">
    <location>
        <begin position="174"/>
        <end position="225"/>
    </location>
</feature>
<sequence length="255" mass="27722">MATGPGWELRSGRWQDVLADVEACDAVITDPPYSERTHSGQLHGRKDPRYHPSACLTGRGLPYDKWAPVKAEVFATTIALRCSGWFVAFTSHDLVSAYTAGLEAAGRYVFAPLACVQIGMNVRLAGDGPSNWTTWLVVSRPRCLPYSKWGTLPGAYVGGQDQDRKRGVGIVGGKPLWLMRAIVRDYTRPGDLVVDPCAGGGTTLLAAVIEGRRAIGAEMDPDTYAKAVRRLQDGFTPDMYTERPAELAGEQEPLL</sequence>
<dbReference type="EMBL" id="MT144865">
    <property type="protein sequence ID" value="QJI00631.1"/>
    <property type="molecule type" value="Genomic_DNA"/>
</dbReference>
<keyword evidence="2 5" id="KW-0489">Methyltransferase</keyword>
<dbReference type="EMBL" id="MT142521">
    <property type="protein sequence ID" value="QJA83988.1"/>
    <property type="molecule type" value="Genomic_DNA"/>
</dbReference>
<dbReference type="Pfam" id="PF01555">
    <property type="entry name" value="N6_N4_Mtase"/>
    <property type="match status" value="1"/>
</dbReference>
<evidence type="ECO:0000256" key="2">
    <source>
        <dbReference type="ARBA" id="ARBA00022603"/>
    </source>
</evidence>
<dbReference type="PROSITE" id="PS00092">
    <property type="entry name" value="N6_MTASE"/>
    <property type="match status" value="1"/>
</dbReference>
<accession>A0A6H2A4A7</accession>
<evidence type="ECO:0000259" key="4">
    <source>
        <dbReference type="Pfam" id="PF01555"/>
    </source>
</evidence>
<proteinExistence type="inferred from homology"/>
<reference evidence="5" key="1">
    <citation type="submission" date="2020-03" db="EMBL/GenBank/DDBJ databases">
        <title>The deep terrestrial virosphere.</title>
        <authorList>
            <person name="Holmfeldt K."/>
            <person name="Nilsson E."/>
            <person name="Simone D."/>
            <person name="Lopez-Fernandez M."/>
            <person name="Wu X."/>
            <person name="de Brujin I."/>
            <person name="Lundin D."/>
            <person name="Andersson A."/>
            <person name="Bertilsson S."/>
            <person name="Dopson M."/>
        </authorList>
    </citation>
    <scope>NUCLEOTIDE SEQUENCE</scope>
    <source>
        <strain evidence="7">MM415A00243</strain>
        <strain evidence="6">MM415B00422</strain>
        <strain evidence="5">TM448A06506</strain>
        <strain evidence="8">TM448B02010</strain>
    </source>
</reference>
<evidence type="ECO:0000313" key="7">
    <source>
        <dbReference type="EMBL" id="QJA83988.1"/>
    </source>
</evidence>
<dbReference type="EMBL" id="MT144561">
    <property type="protein sequence ID" value="QJA55033.1"/>
    <property type="molecule type" value="Genomic_DNA"/>
</dbReference>
<keyword evidence="3 5" id="KW-0808">Transferase</keyword>
<dbReference type="InterPro" id="IPR029063">
    <property type="entry name" value="SAM-dependent_MTases_sf"/>
</dbReference>
<name>A0A6H2A4A7_9ZZZZ</name>
<evidence type="ECO:0000313" key="8">
    <source>
        <dbReference type="EMBL" id="QJI00631.1"/>
    </source>
</evidence>
<dbReference type="GO" id="GO:0032259">
    <property type="term" value="P:methylation"/>
    <property type="evidence" value="ECO:0007669"/>
    <property type="project" value="UniProtKB-KW"/>
</dbReference>
<dbReference type="PRINTS" id="PR00508">
    <property type="entry name" value="S21N4MTFRASE"/>
</dbReference>
<comment type="similarity">
    <text evidence="1">Belongs to the N(4)/N(6)-methyltransferase family.</text>
</comment>
<evidence type="ECO:0000313" key="5">
    <source>
        <dbReference type="EMBL" id="QJA55033.1"/>
    </source>
</evidence>
<dbReference type="InterPro" id="IPR001091">
    <property type="entry name" value="RM_Methyltransferase"/>
</dbReference>
<evidence type="ECO:0000256" key="1">
    <source>
        <dbReference type="ARBA" id="ARBA00006594"/>
    </source>
</evidence>
<dbReference type="AlphaFoldDB" id="A0A6H2A4A7"/>